<dbReference type="Pfam" id="PF07508">
    <property type="entry name" value="Recombinase"/>
    <property type="match status" value="1"/>
</dbReference>
<keyword evidence="2" id="KW-0233">DNA recombination</keyword>
<dbReference type="InterPro" id="IPR036162">
    <property type="entry name" value="Resolvase-like_N_sf"/>
</dbReference>
<dbReference type="Gene3D" id="3.90.1750.20">
    <property type="entry name" value="Putative Large Serine Recombinase, Chain B, Domain 2"/>
    <property type="match status" value="1"/>
</dbReference>
<dbReference type="SMART" id="SM00857">
    <property type="entry name" value="Resolvase"/>
    <property type="match status" value="1"/>
</dbReference>
<dbReference type="Gene3D" id="3.40.50.1390">
    <property type="entry name" value="Resolvase, N-terminal catalytic domain"/>
    <property type="match status" value="1"/>
</dbReference>
<proteinExistence type="predicted"/>
<feature type="domain" description="Recombinase" evidence="5">
    <location>
        <begin position="166"/>
        <end position="287"/>
    </location>
</feature>
<reference evidence="7" key="1">
    <citation type="journal article" date="2019" name="Int. J. Syst. Evol. Microbiol.">
        <title>The Global Catalogue of Microorganisms (GCM) 10K type strain sequencing project: providing services to taxonomists for standard genome sequencing and annotation.</title>
        <authorList>
            <consortium name="The Broad Institute Genomics Platform"/>
            <consortium name="The Broad Institute Genome Sequencing Center for Infectious Disease"/>
            <person name="Wu L."/>
            <person name="Ma J."/>
        </authorList>
    </citation>
    <scope>NUCLEOTIDE SEQUENCE [LARGE SCALE GENOMIC DNA]</scope>
    <source>
        <strain evidence="7">JCM 17440</strain>
    </source>
</reference>
<keyword evidence="3" id="KW-0175">Coiled coil</keyword>
<dbReference type="Pfam" id="PF13408">
    <property type="entry name" value="Zn_ribbon_recom"/>
    <property type="match status" value="1"/>
</dbReference>
<dbReference type="CDD" id="cd00338">
    <property type="entry name" value="Ser_Recombinase"/>
    <property type="match status" value="1"/>
</dbReference>
<organism evidence="6 7">
    <name type="scientific">Actinomadura meridiana</name>
    <dbReference type="NCBI Taxonomy" id="559626"/>
    <lineage>
        <taxon>Bacteria</taxon>
        <taxon>Bacillati</taxon>
        <taxon>Actinomycetota</taxon>
        <taxon>Actinomycetes</taxon>
        <taxon>Streptosporangiales</taxon>
        <taxon>Thermomonosporaceae</taxon>
        <taxon>Actinomadura</taxon>
    </lineage>
</organism>
<accession>A0ABP8C2N1</accession>
<comment type="caution">
    <text evidence="6">The sequence shown here is derived from an EMBL/GenBank/DDBJ whole genome shotgun (WGS) entry which is preliminary data.</text>
</comment>
<dbReference type="PROSITE" id="PS51737">
    <property type="entry name" value="RECOMBINASE_DNA_BIND"/>
    <property type="match status" value="1"/>
</dbReference>
<protein>
    <recommendedName>
        <fullName evidence="8">Recombinase family protein</fullName>
    </recommendedName>
</protein>
<dbReference type="EMBL" id="BAABAS010000006">
    <property type="protein sequence ID" value="GAA4232578.1"/>
    <property type="molecule type" value="Genomic_DNA"/>
</dbReference>
<dbReference type="InterPro" id="IPR050639">
    <property type="entry name" value="SSR_resolvase"/>
</dbReference>
<dbReference type="InterPro" id="IPR038109">
    <property type="entry name" value="DNA_bind_recomb_sf"/>
</dbReference>
<keyword evidence="7" id="KW-1185">Reference proteome</keyword>
<dbReference type="PROSITE" id="PS51736">
    <property type="entry name" value="RECOMBINASES_3"/>
    <property type="match status" value="1"/>
</dbReference>
<dbReference type="Proteomes" id="UP001501710">
    <property type="component" value="Unassembled WGS sequence"/>
</dbReference>
<dbReference type="Pfam" id="PF00239">
    <property type="entry name" value="Resolvase"/>
    <property type="match status" value="1"/>
</dbReference>
<feature type="coiled-coil region" evidence="3">
    <location>
        <begin position="373"/>
        <end position="428"/>
    </location>
</feature>
<sequence>MPPPERADQSPVLAVAYTRVSTKREEMVSPELQAHEQDTYAARHGFPIVERVEDLDLSGRDFARRSVDYIVEGVKAGRWNTVLLWKWSRWGRNLLQSRLYLSEVEQAGGHVIAVTEDFDTTTSVGKFTRDQMLAIAELQSNQMAESWREAHARRRRLGLPHTTAQRFGYTYVRGEGYVIDATTAPALKSCYERFVNGESMRSLTFELNANGYRTTRGNLFTPTALGRTMDTGFAAGLIRERSEPPDAATNGRKIAAFDVWREGAHEAIISADLWERYRDKRIANGLKTPRLRTVAHTFSGLVVCKACTTTMISARNGARQYHVWRCRKRQDSKSCPGAVASNSRLEAYVRKWVLKNAKGGETIEADARREIAARAATTDLEASSAEIKRLKAKRKRLLALHTDGAVEREDYDEQKAEIDEAMAVAEHNERIAKAQARELDEDYRSVFTTLADLWDDATPHERNEMLTRVVKRIEVQPGTWANPDKARIVPRWVRE</sequence>
<keyword evidence="1" id="KW-0238">DNA-binding</keyword>
<evidence type="ECO:0000259" key="5">
    <source>
        <dbReference type="PROSITE" id="PS51737"/>
    </source>
</evidence>
<gene>
    <name evidence="6" type="ORF">GCM10022254_32830</name>
</gene>
<dbReference type="InterPro" id="IPR006119">
    <property type="entry name" value="Resolv_N"/>
</dbReference>
<evidence type="ECO:0000313" key="7">
    <source>
        <dbReference type="Proteomes" id="UP001501710"/>
    </source>
</evidence>
<evidence type="ECO:0000256" key="3">
    <source>
        <dbReference type="SAM" id="Coils"/>
    </source>
</evidence>
<feature type="domain" description="Resolvase/invertase-type recombinase catalytic" evidence="4">
    <location>
        <begin position="13"/>
        <end position="158"/>
    </location>
</feature>
<evidence type="ECO:0000259" key="4">
    <source>
        <dbReference type="PROSITE" id="PS51736"/>
    </source>
</evidence>
<dbReference type="InterPro" id="IPR011109">
    <property type="entry name" value="DNA_bind_recombinase_dom"/>
</dbReference>
<evidence type="ECO:0000256" key="2">
    <source>
        <dbReference type="ARBA" id="ARBA00023172"/>
    </source>
</evidence>
<evidence type="ECO:0000256" key="1">
    <source>
        <dbReference type="ARBA" id="ARBA00023125"/>
    </source>
</evidence>
<evidence type="ECO:0008006" key="8">
    <source>
        <dbReference type="Google" id="ProtNLM"/>
    </source>
</evidence>
<dbReference type="InterPro" id="IPR025827">
    <property type="entry name" value="Zn_ribbon_recom_dom"/>
</dbReference>
<dbReference type="PANTHER" id="PTHR30461:SF2">
    <property type="entry name" value="SERINE RECOMBINASE PINE-RELATED"/>
    <property type="match status" value="1"/>
</dbReference>
<evidence type="ECO:0000313" key="6">
    <source>
        <dbReference type="EMBL" id="GAA4232578.1"/>
    </source>
</evidence>
<dbReference type="SUPFAM" id="SSF53041">
    <property type="entry name" value="Resolvase-like"/>
    <property type="match status" value="1"/>
</dbReference>
<name>A0ABP8C2N1_9ACTN</name>
<dbReference type="PANTHER" id="PTHR30461">
    <property type="entry name" value="DNA-INVERTASE FROM LAMBDOID PROPHAGE"/>
    <property type="match status" value="1"/>
</dbReference>
<dbReference type="RefSeq" id="WP_344897009.1">
    <property type="nucleotide sequence ID" value="NZ_BAABAS010000006.1"/>
</dbReference>